<feature type="compositionally biased region" description="Low complexity" evidence="1">
    <location>
        <begin position="350"/>
        <end position="364"/>
    </location>
</feature>
<feature type="compositionally biased region" description="Low complexity" evidence="1">
    <location>
        <begin position="455"/>
        <end position="476"/>
    </location>
</feature>
<dbReference type="GeneID" id="90035720"/>
<reference evidence="2 3" key="1">
    <citation type="submission" date="2024-03" db="EMBL/GenBank/DDBJ databases">
        <title>Genome-scale model development and genomic sequencing of the oleaginous clade Lipomyces.</title>
        <authorList>
            <consortium name="Lawrence Berkeley National Laboratory"/>
            <person name="Czajka J.J."/>
            <person name="Han Y."/>
            <person name="Kim J."/>
            <person name="Mondo S.J."/>
            <person name="Hofstad B.A."/>
            <person name="Robles A."/>
            <person name="Haridas S."/>
            <person name="Riley R."/>
            <person name="LaButti K."/>
            <person name="Pangilinan J."/>
            <person name="Andreopoulos W."/>
            <person name="Lipzen A."/>
            <person name="Yan J."/>
            <person name="Wang M."/>
            <person name="Ng V."/>
            <person name="Grigoriev I.V."/>
            <person name="Spatafora J.W."/>
            <person name="Magnuson J.K."/>
            <person name="Baker S.E."/>
            <person name="Pomraning K.R."/>
        </authorList>
    </citation>
    <scope>NUCLEOTIDE SEQUENCE [LARGE SCALE GENOMIC DNA]</scope>
    <source>
        <strain evidence="2 3">Phaff 52-87</strain>
    </source>
</reference>
<evidence type="ECO:0000313" key="3">
    <source>
        <dbReference type="Proteomes" id="UP001498771"/>
    </source>
</evidence>
<accession>A0ABR1FD13</accession>
<feature type="region of interest" description="Disordered" evidence="1">
    <location>
        <begin position="13"/>
        <end position="66"/>
    </location>
</feature>
<organism evidence="2 3">
    <name type="scientific">Myxozyma melibiosi</name>
    <dbReference type="NCBI Taxonomy" id="54550"/>
    <lineage>
        <taxon>Eukaryota</taxon>
        <taxon>Fungi</taxon>
        <taxon>Dikarya</taxon>
        <taxon>Ascomycota</taxon>
        <taxon>Saccharomycotina</taxon>
        <taxon>Lipomycetes</taxon>
        <taxon>Lipomycetales</taxon>
        <taxon>Lipomycetaceae</taxon>
        <taxon>Myxozyma</taxon>
    </lineage>
</organism>
<feature type="compositionally biased region" description="Low complexity" evidence="1">
    <location>
        <begin position="551"/>
        <end position="569"/>
    </location>
</feature>
<feature type="compositionally biased region" description="Polar residues" evidence="1">
    <location>
        <begin position="716"/>
        <end position="735"/>
    </location>
</feature>
<dbReference type="RefSeq" id="XP_064770733.1">
    <property type="nucleotide sequence ID" value="XM_064910208.1"/>
</dbReference>
<feature type="region of interest" description="Disordered" evidence="1">
    <location>
        <begin position="714"/>
        <end position="735"/>
    </location>
</feature>
<dbReference type="EMBL" id="JBBJBU010000001">
    <property type="protein sequence ID" value="KAK7207700.1"/>
    <property type="molecule type" value="Genomic_DNA"/>
</dbReference>
<feature type="region of interest" description="Disordered" evidence="1">
    <location>
        <begin position="305"/>
        <end position="371"/>
    </location>
</feature>
<gene>
    <name evidence="2" type="ORF">BZA70DRAFT_22480</name>
</gene>
<evidence type="ECO:0000313" key="2">
    <source>
        <dbReference type="EMBL" id="KAK7207700.1"/>
    </source>
</evidence>
<keyword evidence="3" id="KW-1185">Reference proteome</keyword>
<feature type="compositionally biased region" description="Polar residues" evidence="1">
    <location>
        <begin position="415"/>
        <end position="449"/>
    </location>
</feature>
<protein>
    <submittedName>
        <fullName evidence="2">Uncharacterized protein</fullName>
    </submittedName>
</protein>
<name>A0ABR1FD13_9ASCO</name>
<comment type="caution">
    <text evidence="2">The sequence shown here is derived from an EMBL/GenBank/DDBJ whole genome shotgun (WGS) entry which is preliminary data.</text>
</comment>
<proteinExistence type="predicted"/>
<dbReference type="Proteomes" id="UP001498771">
    <property type="component" value="Unassembled WGS sequence"/>
</dbReference>
<feature type="region of interest" description="Disordered" evidence="1">
    <location>
        <begin position="403"/>
        <end position="569"/>
    </location>
</feature>
<sequence length="937" mass="101336">MFDILNNMKRKSMSFVPSSQLPAVSSKVYDSPPLKKRKTEEQTPEVSASSAPKFPPHLLPSPIGLSNIFRSSENDLYSDTRRRHIMHPYTIPDSQSSGSSQSQSQSSQSAQTTEQLLLPVEKEQSPQILSTESPALADRSLDHDDMSFRQSTLGKRLTHVYPSDQYRPSTTWSQASTFSPSGGATPLLSYSSPVPTTALLPARPGTPSSVQDLVSQPDSRFPSNTNQALGAQSVRMNAEAGTRFLLPEPRISNNTRGANHCPPQLVSYGTNPIPSRWDAIELPSLERDSLSRHVDSAYGGHVLSKRNASPFMQDRSVPAPPSGGDPCSPTASNLLHSDGGQISYPHSRTSSAESQYASASSTASNPISQPSALRPTLQVKDGSALSSLTTPANDYRFSTSHYQFSQSSKERNDNVELSSIQTSSQDLTASSSQIPANDSPRLISSNLSQHHAGATFISNNSSDSSFSATAGRSSSGLSGHPAIHRLGGVSESLQQRRPARSTLSLSRLTGRHYDSVEDEEMNSRSPCMLEIGSDGHHAGSPSPTLLSRPGNSEQSFRSRSSSSNASPTVNLSATELSTAVPVDDSCSKCGIRASVLVEYTKVKEELQAKKKQWEFYFAEDHMTKSKLREDVLALKANESKALGERDILIQELTGRLEAQQRYIDELLQKWEIQRDKMSHGGGDAATVDVKRKISTDSAKEVSAAAAAAVVAAASVNSPPTTTEGSTASVASENASDLSDDFHDATYLKNPKMGPPQKQQVELDVSIGKTGITSEKSQAQESGGLSVVDCSVGLPFEVTDQVLDPVMLRRKGRFTSRSPFPAGIPLKGDAKSKSYPESGESGKPVQVSQRPGRKHRQRLLFDGSNLKSLHVQRVGRFGKKIEEDDTTDPFGLMPKNAVPVLKDFTLGFREGVVDSRSKRLRRGMVVYKVGRKIPGELI</sequence>
<feature type="compositionally biased region" description="Polar residues" evidence="1">
    <location>
        <begin position="491"/>
        <end position="507"/>
    </location>
</feature>
<feature type="region of interest" description="Disordered" evidence="1">
    <location>
        <begin position="89"/>
        <end position="142"/>
    </location>
</feature>
<feature type="compositionally biased region" description="Low complexity" evidence="1">
    <location>
        <begin position="94"/>
        <end position="109"/>
    </location>
</feature>
<feature type="region of interest" description="Disordered" evidence="1">
    <location>
        <begin position="814"/>
        <end position="853"/>
    </location>
</feature>
<feature type="region of interest" description="Disordered" evidence="1">
    <location>
        <begin position="740"/>
        <end position="759"/>
    </location>
</feature>
<evidence type="ECO:0000256" key="1">
    <source>
        <dbReference type="SAM" id="MobiDB-lite"/>
    </source>
</evidence>